<name>A0ABY9CR19_VITVI</name>
<organism evidence="1 2">
    <name type="scientific">Vitis vinifera</name>
    <name type="common">Grape</name>
    <dbReference type="NCBI Taxonomy" id="29760"/>
    <lineage>
        <taxon>Eukaryota</taxon>
        <taxon>Viridiplantae</taxon>
        <taxon>Streptophyta</taxon>
        <taxon>Embryophyta</taxon>
        <taxon>Tracheophyta</taxon>
        <taxon>Spermatophyta</taxon>
        <taxon>Magnoliopsida</taxon>
        <taxon>eudicotyledons</taxon>
        <taxon>Gunneridae</taxon>
        <taxon>Pentapetalae</taxon>
        <taxon>rosids</taxon>
        <taxon>Vitales</taxon>
        <taxon>Vitaceae</taxon>
        <taxon>Viteae</taxon>
        <taxon>Vitis</taxon>
    </lineage>
</organism>
<dbReference type="EMBL" id="CP126657">
    <property type="protein sequence ID" value="WJZ96956.1"/>
    <property type="molecule type" value="Genomic_DNA"/>
</dbReference>
<evidence type="ECO:0000313" key="2">
    <source>
        <dbReference type="Proteomes" id="UP001227230"/>
    </source>
</evidence>
<accession>A0ABY9CR19</accession>
<gene>
    <name evidence="1" type="ORF">VitviT2T_015595</name>
</gene>
<protein>
    <submittedName>
        <fullName evidence="1">Uncharacterized protein</fullName>
    </submittedName>
</protein>
<keyword evidence="2" id="KW-1185">Reference proteome</keyword>
<proteinExistence type="predicted"/>
<reference evidence="1 2" key="1">
    <citation type="journal article" date="2023" name="Hortic Res">
        <title>The complete reference genome for grapevine (Vitis vinifera L.) genetics and breeding.</title>
        <authorList>
            <person name="Shi X."/>
            <person name="Cao S."/>
            <person name="Wang X."/>
            <person name="Huang S."/>
            <person name="Wang Y."/>
            <person name="Liu Z."/>
            <person name="Liu W."/>
            <person name="Leng X."/>
            <person name="Peng Y."/>
            <person name="Wang N."/>
            <person name="Wang Y."/>
            <person name="Ma Z."/>
            <person name="Xu X."/>
            <person name="Zhang F."/>
            <person name="Xue H."/>
            <person name="Zhong H."/>
            <person name="Wang Y."/>
            <person name="Zhang K."/>
            <person name="Velt A."/>
            <person name="Avia K."/>
            <person name="Holtgrawe D."/>
            <person name="Grimplet J."/>
            <person name="Matus J.T."/>
            <person name="Ware D."/>
            <person name="Wu X."/>
            <person name="Wang H."/>
            <person name="Liu C."/>
            <person name="Fang Y."/>
            <person name="Rustenholz C."/>
            <person name="Cheng Z."/>
            <person name="Xiao H."/>
            <person name="Zhou Y."/>
        </authorList>
    </citation>
    <scope>NUCLEOTIDE SEQUENCE [LARGE SCALE GENOMIC DNA]</scope>
    <source>
        <strain evidence="2">cv. Pinot noir / PN40024</strain>
        <tissue evidence="1">Leaf</tissue>
    </source>
</reference>
<evidence type="ECO:0000313" key="1">
    <source>
        <dbReference type="EMBL" id="WJZ96956.1"/>
    </source>
</evidence>
<sequence>MRPATGPRIIVAFSLLQRRTSLNSTNLKSRFPIKRSTFILQLLIGKLGISLALKQKKEEIIHVAATVVVLIPRKAVDIGVVAIQATAGIPTFQMAA</sequence>
<dbReference type="Proteomes" id="UP001227230">
    <property type="component" value="Chromosome 10"/>
</dbReference>